<comment type="catalytic activity">
    <reaction evidence="1 7">
        <text>Cleavage of hydrophobic, N-terminal signal or leader sequences from secreted and periplasmic proteins.</text>
        <dbReference type="EC" id="3.4.21.89"/>
    </reaction>
</comment>
<gene>
    <name evidence="9" type="ORF">AX660_21500</name>
</gene>
<dbReference type="EMBL" id="LSNE01000011">
    <property type="protein sequence ID" value="KXI27519.1"/>
    <property type="molecule type" value="Genomic_DNA"/>
</dbReference>
<dbReference type="GO" id="GO:0016020">
    <property type="term" value="C:membrane"/>
    <property type="evidence" value="ECO:0007669"/>
    <property type="project" value="UniProtKB-SubCell"/>
</dbReference>
<dbReference type="STRING" id="1799789.AX660_21500"/>
<dbReference type="InterPro" id="IPR019757">
    <property type="entry name" value="Pept_S26A_signal_pept_1_Lys-AS"/>
</dbReference>
<dbReference type="GO" id="GO:0004252">
    <property type="term" value="F:serine-type endopeptidase activity"/>
    <property type="evidence" value="ECO:0007669"/>
    <property type="project" value="InterPro"/>
</dbReference>
<dbReference type="NCBIfam" id="TIGR02227">
    <property type="entry name" value="sigpep_I_bact"/>
    <property type="match status" value="1"/>
</dbReference>
<dbReference type="AlphaFoldDB" id="A0A148KMN9"/>
<organism evidence="9 10">
    <name type="scientific">Paraglaciecola hydrolytica</name>
    <dbReference type="NCBI Taxonomy" id="1799789"/>
    <lineage>
        <taxon>Bacteria</taxon>
        <taxon>Pseudomonadati</taxon>
        <taxon>Pseudomonadota</taxon>
        <taxon>Gammaproteobacteria</taxon>
        <taxon>Alteromonadales</taxon>
        <taxon>Alteromonadaceae</taxon>
        <taxon>Paraglaciecola</taxon>
    </lineage>
</organism>
<dbReference type="EC" id="3.4.21.89" evidence="3 7"/>
<evidence type="ECO:0000313" key="9">
    <source>
        <dbReference type="EMBL" id="KXI27519.1"/>
    </source>
</evidence>
<dbReference type="CDD" id="cd06530">
    <property type="entry name" value="S26_SPase_I"/>
    <property type="match status" value="1"/>
</dbReference>
<comment type="caution">
    <text evidence="9">The sequence shown here is derived from an EMBL/GenBank/DDBJ whole genome shotgun (WGS) entry which is preliminary data.</text>
</comment>
<evidence type="ECO:0000256" key="2">
    <source>
        <dbReference type="ARBA" id="ARBA00009370"/>
    </source>
</evidence>
<dbReference type="Pfam" id="PF10502">
    <property type="entry name" value="Peptidase_S26"/>
    <property type="match status" value="1"/>
</dbReference>
<feature type="domain" description="Peptidase S26" evidence="8">
    <location>
        <begin position="14"/>
        <end position="191"/>
    </location>
</feature>
<dbReference type="Gene3D" id="2.10.109.10">
    <property type="entry name" value="Umud Fragment, subunit A"/>
    <property type="match status" value="1"/>
</dbReference>
<dbReference type="PROSITE" id="PS00761">
    <property type="entry name" value="SPASE_I_3"/>
    <property type="match status" value="1"/>
</dbReference>
<dbReference type="Proteomes" id="UP000070299">
    <property type="component" value="Unassembled WGS sequence"/>
</dbReference>
<dbReference type="PRINTS" id="PR00727">
    <property type="entry name" value="LEADERPTASE"/>
</dbReference>
<name>A0A148KMN9_9ALTE</name>
<evidence type="ECO:0000256" key="6">
    <source>
        <dbReference type="PIRSR" id="PIRSR600223-1"/>
    </source>
</evidence>
<dbReference type="GO" id="GO:0009003">
    <property type="term" value="F:signal peptidase activity"/>
    <property type="evidence" value="ECO:0007669"/>
    <property type="project" value="UniProtKB-EC"/>
</dbReference>
<comment type="subcellular location">
    <subcellularLocation>
        <location evidence="7">Membrane</location>
        <topology evidence="7">Multi-pass membrane protein</topology>
    </subcellularLocation>
</comment>
<dbReference type="OrthoDB" id="9815782at2"/>
<accession>A0A148KMN9</accession>
<evidence type="ECO:0000256" key="3">
    <source>
        <dbReference type="ARBA" id="ARBA00013208"/>
    </source>
</evidence>
<dbReference type="InterPro" id="IPR036286">
    <property type="entry name" value="LexA/Signal_pep-like_sf"/>
</dbReference>
<reference evidence="10" key="1">
    <citation type="submission" date="2016-02" db="EMBL/GenBank/DDBJ databases">
        <authorList>
            <person name="Schultz-Johansen M."/>
            <person name="Glaring M.A."/>
            <person name="Bech P.K."/>
            <person name="Stougaard P."/>
        </authorList>
    </citation>
    <scope>NUCLEOTIDE SEQUENCE [LARGE SCALE GENOMIC DNA]</scope>
    <source>
        <strain evidence="10">S66</strain>
    </source>
</reference>
<dbReference type="PANTHER" id="PTHR43390:SF1">
    <property type="entry name" value="CHLOROPLAST PROCESSING PEPTIDASE"/>
    <property type="match status" value="1"/>
</dbReference>
<dbReference type="InterPro" id="IPR019758">
    <property type="entry name" value="Pept_S26A_signal_pept_1_CS"/>
</dbReference>
<proteinExistence type="inferred from homology"/>
<evidence type="ECO:0000259" key="8">
    <source>
        <dbReference type="Pfam" id="PF10502"/>
    </source>
</evidence>
<dbReference type="InterPro" id="IPR000223">
    <property type="entry name" value="Pept_S26A_signal_pept_1"/>
</dbReference>
<protein>
    <recommendedName>
        <fullName evidence="4 7">Signal peptidase I</fullName>
        <ecNumber evidence="3 7">3.4.21.89</ecNumber>
    </recommendedName>
</protein>
<feature type="active site" evidence="6">
    <location>
        <position position="39"/>
    </location>
</feature>
<dbReference type="PANTHER" id="PTHR43390">
    <property type="entry name" value="SIGNAL PEPTIDASE I"/>
    <property type="match status" value="1"/>
</dbReference>
<dbReference type="GO" id="GO:0006465">
    <property type="term" value="P:signal peptide processing"/>
    <property type="evidence" value="ECO:0007669"/>
    <property type="project" value="InterPro"/>
</dbReference>
<keyword evidence="10" id="KW-1185">Reference proteome</keyword>
<keyword evidence="5 7" id="KW-0378">Hydrolase</keyword>
<evidence type="ECO:0000313" key="10">
    <source>
        <dbReference type="Proteomes" id="UP000070299"/>
    </source>
</evidence>
<evidence type="ECO:0000256" key="7">
    <source>
        <dbReference type="RuleBase" id="RU362042"/>
    </source>
</evidence>
<feature type="active site" evidence="6">
    <location>
        <position position="93"/>
    </location>
</feature>
<keyword evidence="7" id="KW-0645">Protease</keyword>
<comment type="similarity">
    <text evidence="2 7">Belongs to the peptidase S26 family.</text>
</comment>
<dbReference type="PROSITE" id="PS00760">
    <property type="entry name" value="SPASE_I_2"/>
    <property type="match status" value="1"/>
</dbReference>
<evidence type="ECO:0000256" key="4">
    <source>
        <dbReference type="ARBA" id="ARBA00019232"/>
    </source>
</evidence>
<evidence type="ECO:0000256" key="1">
    <source>
        <dbReference type="ARBA" id="ARBA00000677"/>
    </source>
</evidence>
<evidence type="ECO:0000256" key="5">
    <source>
        <dbReference type="ARBA" id="ARBA00022801"/>
    </source>
</evidence>
<dbReference type="SUPFAM" id="SSF51306">
    <property type="entry name" value="LexA/Signal peptidase"/>
    <property type="match status" value="1"/>
</dbReference>
<dbReference type="InterPro" id="IPR019533">
    <property type="entry name" value="Peptidase_S26"/>
</dbReference>
<sequence>MNAWIVQHLKDNLIFLLAILVLFASRSTLADWYIVPTGSMQPTIVEGDRILVNKMAYRIELPFTDIGLIDIATPQRGDIVVFNSKAADTRLVKRVIGLPGDNIAMVDNQLVINGQVITYQTNEDANAISELLAEKSHAVQFIHREQVIDNFNTVTVPTDHYLVLGDNRNNSSDSRVIGFVPFSEIQGKAHRVLVSLDPENYYLPRTSRTLSPLI</sequence>